<comment type="caution">
    <text evidence="2">The sequence shown here is derived from an EMBL/GenBank/DDBJ whole genome shotgun (WGS) entry which is preliminary data.</text>
</comment>
<feature type="compositionally biased region" description="Polar residues" evidence="1">
    <location>
        <begin position="30"/>
        <end position="73"/>
    </location>
</feature>
<evidence type="ECO:0000313" key="3">
    <source>
        <dbReference type="Proteomes" id="UP001220256"/>
    </source>
</evidence>
<reference evidence="2 3" key="1">
    <citation type="journal article" date="2023" name="IMA Fungus">
        <title>Comparative genomic study of the Penicillium genus elucidates a diverse pangenome and 15 lateral gene transfer events.</title>
        <authorList>
            <person name="Petersen C."/>
            <person name="Sorensen T."/>
            <person name="Nielsen M.R."/>
            <person name="Sondergaard T.E."/>
            <person name="Sorensen J.L."/>
            <person name="Fitzpatrick D.A."/>
            <person name="Frisvad J.C."/>
            <person name="Nielsen K.L."/>
        </authorList>
    </citation>
    <scope>NUCLEOTIDE SEQUENCE [LARGE SCALE GENOMIC DNA]</scope>
    <source>
        <strain evidence="2 3">IBT 3361</strain>
    </source>
</reference>
<protein>
    <submittedName>
        <fullName evidence="2">Uncharacterized protein</fullName>
    </submittedName>
</protein>
<feature type="region of interest" description="Disordered" evidence="1">
    <location>
        <begin position="1"/>
        <end position="74"/>
    </location>
</feature>
<dbReference type="EMBL" id="JAPVEB010000004">
    <property type="protein sequence ID" value="KAJ5265057.1"/>
    <property type="molecule type" value="Genomic_DNA"/>
</dbReference>
<evidence type="ECO:0000313" key="2">
    <source>
        <dbReference type="EMBL" id="KAJ5265057.1"/>
    </source>
</evidence>
<accession>A0ABQ8WEJ2</accession>
<sequence>MAQPQTNNTTEPVTSPAVNVNAQPVAPDATATTLPGTSSDPPNPSVSQFLASQLPTLDPQPGQNLPQSYTTEPNLAMNDGFSSSCYGSYPGPSGVYSCHGLPVQAQCGPGFNIMNQTASELALELCKPYSATPLSSAAHY</sequence>
<evidence type="ECO:0000256" key="1">
    <source>
        <dbReference type="SAM" id="MobiDB-lite"/>
    </source>
</evidence>
<keyword evidence="3" id="KW-1185">Reference proteome</keyword>
<feature type="compositionally biased region" description="Polar residues" evidence="1">
    <location>
        <begin position="1"/>
        <end position="22"/>
    </location>
</feature>
<name>A0ABQ8WEJ2_PENCH</name>
<proteinExistence type="predicted"/>
<organism evidence="2 3">
    <name type="scientific">Penicillium chrysogenum</name>
    <name type="common">Penicillium notatum</name>
    <dbReference type="NCBI Taxonomy" id="5076"/>
    <lineage>
        <taxon>Eukaryota</taxon>
        <taxon>Fungi</taxon>
        <taxon>Dikarya</taxon>
        <taxon>Ascomycota</taxon>
        <taxon>Pezizomycotina</taxon>
        <taxon>Eurotiomycetes</taxon>
        <taxon>Eurotiomycetidae</taxon>
        <taxon>Eurotiales</taxon>
        <taxon>Aspergillaceae</taxon>
        <taxon>Penicillium</taxon>
        <taxon>Penicillium chrysogenum species complex</taxon>
    </lineage>
</organism>
<gene>
    <name evidence="2" type="ORF">N7505_007850</name>
</gene>
<dbReference type="Proteomes" id="UP001220256">
    <property type="component" value="Unassembled WGS sequence"/>
</dbReference>